<dbReference type="EMBL" id="CM047738">
    <property type="protein sequence ID" value="KAJ0047142.1"/>
    <property type="molecule type" value="Genomic_DNA"/>
</dbReference>
<proteinExistence type="predicted"/>
<name>A0ACC0ZA88_9ROSI</name>
<accession>A0ACC0ZA88</accession>
<dbReference type="Proteomes" id="UP001163603">
    <property type="component" value="Chromosome 3"/>
</dbReference>
<evidence type="ECO:0000313" key="2">
    <source>
        <dbReference type="Proteomes" id="UP001163603"/>
    </source>
</evidence>
<organism evidence="1 2">
    <name type="scientific">Pistacia integerrima</name>
    <dbReference type="NCBI Taxonomy" id="434235"/>
    <lineage>
        <taxon>Eukaryota</taxon>
        <taxon>Viridiplantae</taxon>
        <taxon>Streptophyta</taxon>
        <taxon>Embryophyta</taxon>
        <taxon>Tracheophyta</taxon>
        <taxon>Spermatophyta</taxon>
        <taxon>Magnoliopsida</taxon>
        <taxon>eudicotyledons</taxon>
        <taxon>Gunneridae</taxon>
        <taxon>Pentapetalae</taxon>
        <taxon>rosids</taxon>
        <taxon>malvids</taxon>
        <taxon>Sapindales</taxon>
        <taxon>Anacardiaceae</taxon>
        <taxon>Pistacia</taxon>
    </lineage>
</organism>
<reference evidence="2" key="1">
    <citation type="journal article" date="2023" name="G3 (Bethesda)">
        <title>Genome assembly and association tests identify interacting loci associated with vigor, precocity, and sex in interspecific pistachio rootstocks.</title>
        <authorList>
            <person name="Palmer W."/>
            <person name="Jacygrad E."/>
            <person name="Sagayaradj S."/>
            <person name="Cavanaugh K."/>
            <person name="Han R."/>
            <person name="Bertier L."/>
            <person name="Beede B."/>
            <person name="Kafkas S."/>
            <person name="Golino D."/>
            <person name="Preece J."/>
            <person name="Michelmore R."/>
        </authorList>
    </citation>
    <scope>NUCLEOTIDE SEQUENCE [LARGE SCALE GENOMIC DNA]</scope>
</reference>
<evidence type="ECO:0000313" key="1">
    <source>
        <dbReference type="EMBL" id="KAJ0047142.1"/>
    </source>
</evidence>
<gene>
    <name evidence="1" type="ORF">Pint_04198</name>
</gene>
<protein>
    <submittedName>
        <fullName evidence="1">Uncharacterized protein</fullName>
    </submittedName>
</protein>
<keyword evidence="2" id="KW-1185">Reference proteome</keyword>
<sequence>MLKKLCPYEWFDSYMWFVNLIMYVYENSHYISFLILDYSTVRYLTLLARSFFMSFSLTILALLARLRVLVQQILLDVVLVFNMVSSLSQKKHSVKITQEGIEAYREFYPADKEYITLECVWSTDKFILLEKSHMGDVNSQEEDSGSKIPAGDPAVQYQSLEVFLGDDEPDSEKADKDHAAAERPTTNIDENKINLLASPSDDGKQVDGTPKVGDDSGTSETPGHEFTQEGDLLAASSSSPSSNPSKAKSSTKKVAFVSVSVKKPAPSTSNSLDLNVKEMEKKSDEPEDKFYNLLTVGNLKDSLF</sequence>
<comment type="caution">
    <text evidence="1">The sequence shown here is derived from an EMBL/GenBank/DDBJ whole genome shotgun (WGS) entry which is preliminary data.</text>
</comment>